<dbReference type="Proteomes" id="UP000613075">
    <property type="component" value="Unassembled WGS sequence"/>
</dbReference>
<gene>
    <name evidence="1" type="ORF">IQK56_13335</name>
</gene>
<accession>A0ABR9SSD2</accession>
<dbReference type="EMBL" id="JADDUM010000094">
    <property type="protein sequence ID" value="MBE8591839.1"/>
    <property type="molecule type" value="Genomic_DNA"/>
</dbReference>
<proteinExistence type="predicted"/>
<name>A0ABR9SSD2_9PSED</name>
<evidence type="ECO:0000313" key="2">
    <source>
        <dbReference type="Proteomes" id="UP000613075"/>
    </source>
</evidence>
<organism evidence="1 2">
    <name type="scientific">Pseudomonas cyclaminis</name>
    <dbReference type="NCBI Taxonomy" id="2781239"/>
    <lineage>
        <taxon>Bacteria</taxon>
        <taxon>Pseudomonadati</taxon>
        <taxon>Pseudomonadota</taxon>
        <taxon>Gammaproteobacteria</taxon>
        <taxon>Pseudomonadales</taxon>
        <taxon>Pseudomonadaceae</taxon>
        <taxon>Pseudomonas</taxon>
    </lineage>
</organism>
<reference evidence="1 2" key="1">
    <citation type="submission" date="2020-10" db="EMBL/GenBank/DDBJ databases">
        <title>The draft genomes of Cyclamen pathogen Pseudomonas sp.</title>
        <authorList>
            <person name="Fujikawa T."/>
            <person name="Sawada H."/>
        </authorList>
    </citation>
    <scope>NUCLEOTIDE SEQUENCE [LARGE SCALE GENOMIC DNA]</scope>
    <source>
        <strain evidence="1 2">MAFF 301449</strain>
    </source>
</reference>
<dbReference type="RefSeq" id="WP_193863903.1">
    <property type="nucleotide sequence ID" value="NZ_JADDUM010000094.1"/>
</dbReference>
<evidence type="ECO:0000313" key="1">
    <source>
        <dbReference type="EMBL" id="MBE8591839.1"/>
    </source>
</evidence>
<comment type="caution">
    <text evidence="1">The sequence shown here is derived from an EMBL/GenBank/DDBJ whole genome shotgun (WGS) entry which is preliminary data.</text>
</comment>
<evidence type="ECO:0008006" key="3">
    <source>
        <dbReference type="Google" id="ProtNLM"/>
    </source>
</evidence>
<keyword evidence="2" id="KW-1185">Reference proteome</keyword>
<protein>
    <recommendedName>
        <fullName evidence="3">EF-hand domain-containing protein</fullName>
    </recommendedName>
</protein>
<sequence>MDLCFRQQPRFQPAASTGLCLVNNSQLNQMGNTGYNNGGNMPASEVARGFSANFDYFRTPGTPFVSRETLGCMAERPLIGDRYHDPMTLMARAIRNNPDMENQLDAINHRGDKDGLISQGDVSAVIQHFDAQEAALSNPPRGGGAPLRSQGAMQQQRLNQLFFPAHSSQSPRYDDRAYVQPQPPFAGVYSSQDGGPGSKPYAGEGKEDFSNKILSHFSSLEDPNQPGAITDRSLNAVAAGRRLDGQPATQDEMDIAKELLSRGGLFKELDQGKTGKLDGSFTRDDLGYVSENAVEMSQLEILQNIKKHFSAYGDGDDYVNLNEMKEAAGLVPSEKTFTPEQRITAIKFLQDKELRDETDVGVDDKGGAGYKDGRFDMDNVNHMIKKKSKAGAET</sequence>